<evidence type="ECO:0000313" key="5">
    <source>
        <dbReference type="EMBL" id="ODQ48389.1"/>
    </source>
</evidence>
<feature type="region of interest" description="Disordered" evidence="3">
    <location>
        <begin position="685"/>
        <end position="722"/>
    </location>
</feature>
<dbReference type="InterPro" id="IPR050613">
    <property type="entry name" value="Sec_Metabolite_Reg"/>
</dbReference>
<dbReference type="GeneID" id="30176846"/>
<dbReference type="RefSeq" id="XP_019019502.1">
    <property type="nucleotide sequence ID" value="XM_019160159.1"/>
</dbReference>
<evidence type="ECO:0000313" key="6">
    <source>
        <dbReference type="Proteomes" id="UP000094455"/>
    </source>
</evidence>
<dbReference type="SUPFAM" id="SSF57701">
    <property type="entry name" value="Zn2/Cys6 DNA-binding domain"/>
    <property type="match status" value="1"/>
</dbReference>
<evidence type="ECO:0000256" key="3">
    <source>
        <dbReference type="SAM" id="MobiDB-lite"/>
    </source>
</evidence>
<dbReference type="PROSITE" id="PS50048">
    <property type="entry name" value="ZN2_CY6_FUNGAL_2"/>
    <property type="match status" value="1"/>
</dbReference>
<keyword evidence="2" id="KW-0539">Nucleus</keyword>
<dbReference type="Proteomes" id="UP000094455">
    <property type="component" value="Unassembled WGS sequence"/>
</dbReference>
<feature type="region of interest" description="Disordered" evidence="3">
    <location>
        <begin position="115"/>
        <end position="144"/>
    </location>
</feature>
<dbReference type="InterPro" id="IPR036864">
    <property type="entry name" value="Zn2-C6_fun-type_DNA-bd_sf"/>
</dbReference>
<gene>
    <name evidence="5" type="ORF">PICMEDRAFT_13973</name>
</gene>
<protein>
    <recommendedName>
        <fullName evidence="4">Zn(2)-C6 fungal-type domain-containing protein</fullName>
    </recommendedName>
</protein>
<dbReference type="OrthoDB" id="1747771at2759"/>
<dbReference type="EMBL" id="KV454001">
    <property type="protein sequence ID" value="ODQ48389.1"/>
    <property type="molecule type" value="Genomic_DNA"/>
</dbReference>
<accession>A0A1E3NQK4</accession>
<feature type="domain" description="Zn(2)-C6 fungal-type" evidence="4">
    <location>
        <begin position="39"/>
        <end position="70"/>
    </location>
</feature>
<feature type="compositionally biased region" description="Acidic residues" evidence="3">
    <location>
        <begin position="702"/>
        <end position="718"/>
    </location>
</feature>
<comment type="subcellular location">
    <subcellularLocation>
        <location evidence="1">Nucleus</location>
    </subcellularLocation>
</comment>
<dbReference type="Gene3D" id="4.10.240.10">
    <property type="entry name" value="Zn(2)-C6 fungal-type DNA-binding domain"/>
    <property type="match status" value="1"/>
</dbReference>
<dbReference type="GO" id="GO:0008270">
    <property type="term" value="F:zinc ion binding"/>
    <property type="evidence" value="ECO:0007669"/>
    <property type="project" value="InterPro"/>
</dbReference>
<dbReference type="GO" id="GO:0005634">
    <property type="term" value="C:nucleus"/>
    <property type="evidence" value="ECO:0007669"/>
    <property type="project" value="UniProtKB-SubCell"/>
</dbReference>
<evidence type="ECO:0000256" key="2">
    <source>
        <dbReference type="ARBA" id="ARBA00023242"/>
    </source>
</evidence>
<dbReference type="GO" id="GO:0000981">
    <property type="term" value="F:DNA-binding transcription factor activity, RNA polymerase II-specific"/>
    <property type="evidence" value="ECO:0007669"/>
    <property type="project" value="InterPro"/>
</dbReference>
<evidence type="ECO:0000256" key="1">
    <source>
        <dbReference type="ARBA" id="ARBA00004123"/>
    </source>
</evidence>
<dbReference type="PROSITE" id="PS00463">
    <property type="entry name" value="ZN2_CY6_FUNGAL_1"/>
    <property type="match status" value="1"/>
</dbReference>
<feature type="compositionally biased region" description="Basic and acidic residues" evidence="3">
    <location>
        <begin position="685"/>
        <end position="698"/>
    </location>
</feature>
<sequence>MSIERGQNKRASVIDDDAVAKSSGVDKSKLKRTNRIIRSCSRCKKRKVKCNFEIPCDRCIARNQAHLCTRDPIIFDGLLISNDDTTELKYSQENEVLKRKIKELQDTIVKLKSVKNEQPLKPDKKKVEGPSDIHAATNSSVSSSNGKLSLNDVILNPKNKSQLSHDEHNSSKFNDTDWNTYSTTISLLKKGLANGLILDSTNSSAAEMDYNTEEWLRLSDKNFLKYDAEDSKSKCWLYELDLISELRKPTCDILIKSGLKIVTLFPIIDISDFIREYEEYWADDSITEKHISPLYTKSALNYLFVGLMYALMCFGVYQCDAEVSEQLKFSSYDWDNYSKAFFSASLEALYRGRYMTHPNFKSIQILSILRILCGFLGGNTLSNNLTCVAFFLSYKLDILKSDDPLKHVNMWNTLAYDWYDDHDRYLLSDLDYANSLPKLNRWIDENQELINWPQYYLLFLVNVSIIKRRFYHDSVKSTLKSLKLADIELRYLKVESSRDLDSYSPQQYKNFTRESIKCLNFHVNSLIHHETLDVNLKLSTFLSCEEWSSNYYSTCYLSSCEILKAFISEDIPLEYKSYPSICEHVIYASVFLIVDCMLDAHHMKNYKEVLKLVSQTLPIFQSFKSMVTGAIRGLYTIEKLLILMNLKRKDRSKVSSTTVNLTDKEHDNYKVKKCLNEEVSANEHIKMSSKDAEIKDVQPDSSDIDSSADESSSSDDSDMPLYTSTLENKQKQSFLSMLAQQNSVSQNFQDGDNEKKNFQDSDNEKQIHNFNTFDVPENQNNISNTDYRATNQGSVLLNVNGTSVTPGCSPNILDNTTPQSGMESNATIKTNPPPLIQNTIMDILEDSGWIQFINSIDDLGGT</sequence>
<name>A0A1E3NQK4_9ASCO</name>
<dbReference type="SMART" id="SM00066">
    <property type="entry name" value="GAL4"/>
    <property type="match status" value="1"/>
</dbReference>
<reference evidence="5 6" key="1">
    <citation type="journal article" date="2016" name="Proc. Natl. Acad. Sci. U.S.A.">
        <title>Comparative genomics of biotechnologically important yeasts.</title>
        <authorList>
            <person name="Riley R."/>
            <person name="Haridas S."/>
            <person name="Wolfe K.H."/>
            <person name="Lopes M.R."/>
            <person name="Hittinger C.T."/>
            <person name="Goeker M."/>
            <person name="Salamov A.A."/>
            <person name="Wisecaver J.H."/>
            <person name="Long T.M."/>
            <person name="Calvey C.H."/>
            <person name="Aerts A.L."/>
            <person name="Barry K.W."/>
            <person name="Choi C."/>
            <person name="Clum A."/>
            <person name="Coughlan A.Y."/>
            <person name="Deshpande S."/>
            <person name="Douglass A.P."/>
            <person name="Hanson S.J."/>
            <person name="Klenk H.-P."/>
            <person name="LaButti K.M."/>
            <person name="Lapidus A."/>
            <person name="Lindquist E.A."/>
            <person name="Lipzen A.M."/>
            <person name="Meier-Kolthoff J.P."/>
            <person name="Ohm R.A."/>
            <person name="Otillar R.P."/>
            <person name="Pangilinan J.L."/>
            <person name="Peng Y."/>
            <person name="Rokas A."/>
            <person name="Rosa C.A."/>
            <person name="Scheuner C."/>
            <person name="Sibirny A.A."/>
            <person name="Slot J.C."/>
            <person name="Stielow J.B."/>
            <person name="Sun H."/>
            <person name="Kurtzman C.P."/>
            <person name="Blackwell M."/>
            <person name="Grigoriev I.V."/>
            <person name="Jeffries T.W."/>
        </authorList>
    </citation>
    <scope>NUCLEOTIDE SEQUENCE [LARGE SCALE GENOMIC DNA]</scope>
    <source>
        <strain evidence="5 6">NRRL Y-2026</strain>
    </source>
</reference>
<dbReference type="AlphaFoldDB" id="A0A1E3NQK4"/>
<dbReference type="CDD" id="cd00067">
    <property type="entry name" value="GAL4"/>
    <property type="match status" value="1"/>
</dbReference>
<dbReference type="InterPro" id="IPR001138">
    <property type="entry name" value="Zn2Cys6_DnaBD"/>
</dbReference>
<dbReference type="STRING" id="763406.A0A1E3NQK4"/>
<evidence type="ECO:0000259" key="4">
    <source>
        <dbReference type="PROSITE" id="PS50048"/>
    </source>
</evidence>
<proteinExistence type="predicted"/>
<dbReference type="Pfam" id="PF00172">
    <property type="entry name" value="Zn_clus"/>
    <property type="match status" value="1"/>
</dbReference>
<keyword evidence="6" id="KW-1185">Reference proteome</keyword>
<feature type="compositionally biased region" description="Basic and acidic residues" evidence="3">
    <location>
        <begin position="115"/>
        <end position="131"/>
    </location>
</feature>
<dbReference type="CDD" id="cd12148">
    <property type="entry name" value="fungal_TF_MHR"/>
    <property type="match status" value="1"/>
</dbReference>
<organism evidence="5 6">
    <name type="scientific">Pichia membranifaciens NRRL Y-2026</name>
    <dbReference type="NCBI Taxonomy" id="763406"/>
    <lineage>
        <taxon>Eukaryota</taxon>
        <taxon>Fungi</taxon>
        <taxon>Dikarya</taxon>
        <taxon>Ascomycota</taxon>
        <taxon>Saccharomycotina</taxon>
        <taxon>Pichiomycetes</taxon>
        <taxon>Pichiales</taxon>
        <taxon>Pichiaceae</taxon>
        <taxon>Pichia</taxon>
    </lineage>
</organism>
<dbReference type="PANTHER" id="PTHR31001">
    <property type="entry name" value="UNCHARACTERIZED TRANSCRIPTIONAL REGULATORY PROTEIN"/>
    <property type="match status" value="1"/>
</dbReference>